<organism evidence="1 2">
    <name type="scientific">Peptoanaerobacter stomatis</name>
    <dbReference type="NCBI Taxonomy" id="796937"/>
    <lineage>
        <taxon>Bacteria</taxon>
        <taxon>Bacillati</taxon>
        <taxon>Bacillota</taxon>
        <taxon>Clostridia</taxon>
        <taxon>Peptostreptococcales</taxon>
        <taxon>Filifactoraceae</taxon>
        <taxon>Peptoanaerobacter</taxon>
    </lineage>
</organism>
<evidence type="ECO:0008006" key="3">
    <source>
        <dbReference type="Google" id="ProtNLM"/>
    </source>
</evidence>
<sequence>MFMDFIGNVNLPKILIICPIGFEKSIFDNLVDNLKQTYSFCIINLEYEDGKISYKGAFNNAIKIENLLSEKNITGFKILFSLSLSGMTAIKLYANNKIKFDYCILDSTPMLDLGLIKEKFITSVFLKERANSNSYANEYKDILKTALGDNVDIFLNMVDKFDEISLKYIIQDTIRFNFPKIQEIRQKKLYIRYGENDFSKKSINYIKLHYNKSNIYIKKGMTHLQEFLEHNDKYIDFIKKVINITD</sequence>
<gene>
    <name evidence="1" type="ORF">HMPREF9629_00307</name>
</gene>
<dbReference type="Gene3D" id="3.40.50.1820">
    <property type="entry name" value="alpha/beta hydrolase"/>
    <property type="match status" value="1"/>
</dbReference>
<dbReference type="Proteomes" id="UP000006437">
    <property type="component" value="Unassembled WGS sequence"/>
</dbReference>
<dbReference type="EMBL" id="AFZE01000045">
    <property type="protein sequence ID" value="EHL13007.1"/>
    <property type="molecule type" value="Genomic_DNA"/>
</dbReference>
<evidence type="ECO:0000313" key="1">
    <source>
        <dbReference type="EMBL" id="EHL13007.1"/>
    </source>
</evidence>
<proteinExistence type="predicted"/>
<dbReference type="BioCyc" id="EBAC796937-HMP:GMGH-307-MONOMER"/>
<accession>G9X1N4</accession>
<name>G9X1N4_9FIRM</name>
<protein>
    <recommendedName>
        <fullName evidence="3">Alpha/beta hydrolase</fullName>
    </recommendedName>
</protein>
<comment type="caution">
    <text evidence="1">The sequence shown here is derived from an EMBL/GenBank/DDBJ whole genome shotgun (WGS) entry which is preliminary data.</text>
</comment>
<evidence type="ECO:0000313" key="2">
    <source>
        <dbReference type="Proteomes" id="UP000006437"/>
    </source>
</evidence>
<dbReference type="HOGENOM" id="CLU_1136713_0_0_9"/>
<reference evidence="1 2" key="1">
    <citation type="submission" date="2011-08" db="EMBL/GenBank/DDBJ databases">
        <title>The Genome Sequence of Eubacteriaceae bacterium ACC19a.</title>
        <authorList>
            <consortium name="The Broad Institute Genome Sequencing Platform"/>
            <person name="Earl A."/>
            <person name="Ward D."/>
            <person name="Feldgarden M."/>
            <person name="Gevers D."/>
            <person name="Sizova M."/>
            <person name="Hazen A."/>
            <person name="Epstein S."/>
            <person name="Young S.K."/>
            <person name="Zeng Q."/>
            <person name="Gargeya S."/>
            <person name="Fitzgerald M."/>
            <person name="Haas B."/>
            <person name="Abouelleil A."/>
            <person name="Alvarado L."/>
            <person name="Arachchi H.M."/>
            <person name="Berlin A."/>
            <person name="Brown A."/>
            <person name="Chapman S.B."/>
            <person name="Chen Z."/>
            <person name="Dunbar C."/>
            <person name="Freedman E."/>
            <person name="Gearin G."/>
            <person name="Gellesch M."/>
            <person name="Goldberg J."/>
            <person name="Griggs A."/>
            <person name="Gujja S."/>
            <person name="Heiman D."/>
            <person name="Howarth C."/>
            <person name="Larson L."/>
            <person name="Lui A."/>
            <person name="MacDonald P.J.P."/>
            <person name="Montmayeur A."/>
            <person name="Murphy C."/>
            <person name="Neiman D."/>
            <person name="Pearson M."/>
            <person name="Priest M."/>
            <person name="Roberts A."/>
            <person name="Saif S."/>
            <person name="Shea T."/>
            <person name="Shenoy N."/>
            <person name="Sisk P."/>
            <person name="Stolte C."/>
            <person name="Sykes S."/>
            <person name="Wortman J."/>
            <person name="Nusbaum C."/>
            <person name="Birren B."/>
        </authorList>
    </citation>
    <scope>NUCLEOTIDE SEQUENCE [LARGE SCALE GENOMIC DNA]</scope>
    <source>
        <strain evidence="1 2">ACC19a</strain>
    </source>
</reference>
<dbReference type="AlphaFoldDB" id="G9X1N4"/>
<dbReference type="InterPro" id="IPR029058">
    <property type="entry name" value="AB_hydrolase_fold"/>
</dbReference>